<evidence type="ECO:0000313" key="1">
    <source>
        <dbReference type="EMBL" id="KAH6647996.1"/>
    </source>
</evidence>
<proteinExistence type="predicted"/>
<accession>A0A9P8UDM6</accession>
<dbReference type="Proteomes" id="UP000758603">
    <property type="component" value="Unassembled WGS sequence"/>
</dbReference>
<comment type="caution">
    <text evidence="1">The sequence shown here is derived from an EMBL/GenBank/DDBJ whole genome shotgun (WGS) entry which is preliminary data.</text>
</comment>
<dbReference type="GeneID" id="70129590"/>
<organism evidence="1 2">
    <name type="scientific">Truncatella angustata</name>
    <dbReference type="NCBI Taxonomy" id="152316"/>
    <lineage>
        <taxon>Eukaryota</taxon>
        <taxon>Fungi</taxon>
        <taxon>Dikarya</taxon>
        <taxon>Ascomycota</taxon>
        <taxon>Pezizomycotina</taxon>
        <taxon>Sordariomycetes</taxon>
        <taxon>Xylariomycetidae</taxon>
        <taxon>Amphisphaeriales</taxon>
        <taxon>Sporocadaceae</taxon>
        <taxon>Truncatella</taxon>
    </lineage>
</organism>
<name>A0A9P8UDM6_9PEZI</name>
<dbReference type="EMBL" id="JAGPXC010000008">
    <property type="protein sequence ID" value="KAH6647996.1"/>
    <property type="molecule type" value="Genomic_DNA"/>
</dbReference>
<dbReference type="AlphaFoldDB" id="A0A9P8UDM6"/>
<reference evidence="1" key="1">
    <citation type="journal article" date="2021" name="Nat. Commun.">
        <title>Genetic determinants of endophytism in the Arabidopsis root mycobiome.</title>
        <authorList>
            <person name="Mesny F."/>
            <person name="Miyauchi S."/>
            <person name="Thiergart T."/>
            <person name="Pickel B."/>
            <person name="Atanasova L."/>
            <person name="Karlsson M."/>
            <person name="Huettel B."/>
            <person name="Barry K.W."/>
            <person name="Haridas S."/>
            <person name="Chen C."/>
            <person name="Bauer D."/>
            <person name="Andreopoulos W."/>
            <person name="Pangilinan J."/>
            <person name="LaButti K."/>
            <person name="Riley R."/>
            <person name="Lipzen A."/>
            <person name="Clum A."/>
            <person name="Drula E."/>
            <person name="Henrissat B."/>
            <person name="Kohler A."/>
            <person name="Grigoriev I.V."/>
            <person name="Martin F.M."/>
            <person name="Hacquard S."/>
        </authorList>
    </citation>
    <scope>NUCLEOTIDE SEQUENCE</scope>
    <source>
        <strain evidence="1">MPI-SDFR-AT-0073</strain>
    </source>
</reference>
<gene>
    <name evidence="1" type="ORF">BKA67DRAFT_539824</name>
</gene>
<keyword evidence="2" id="KW-1185">Reference proteome</keyword>
<sequence>MSLSGAPPAGWPGLYHFEIRETIPCPYRPRPITRTRGQDFPSQRMHFWFEVVRFNFCWWEKNHTLIKEEGVINLGRLLQKIGNKGVLLNRHSASIDCDVRQTAASKPFRIEETMRTRHLAVGRRHHRVGNWICDTSNWDTSALLWLDQR</sequence>
<dbReference type="RefSeq" id="XP_045954508.1">
    <property type="nucleotide sequence ID" value="XM_046100698.1"/>
</dbReference>
<protein>
    <submittedName>
        <fullName evidence="1">Uncharacterized protein</fullName>
    </submittedName>
</protein>
<evidence type="ECO:0000313" key="2">
    <source>
        <dbReference type="Proteomes" id="UP000758603"/>
    </source>
</evidence>